<evidence type="ECO:0000313" key="1">
    <source>
        <dbReference type="EMBL" id="KNZ42290.1"/>
    </source>
</evidence>
<keyword evidence="2" id="KW-1185">Reference proteome</keyword>
<dbReference type="EMBL" id="LGYO01000016">
    <property type="protein sequence ID" value="KNZ42290.1"/>
    <property type="molecule type" value="Genomic_DNA"/>
</dbReference>
<dbReference type="Proteomes" id="UP000036873">
    <property type="component" value="Unassembled WGS sequence"/>
</dbReference>
<dbReference type="STRING" id="52689.AKG39_07180"/>
<sequence>MEKIEKVVFYKCYKILSKFCGDSRSDTIYLNFLTNLDIFRKKYFLSAYNYNNRDFNIIMLLMALYQSLLNNTISWKISEKVLLNMLTECWNIYPQKNQVFNKNMYFDILENNNCIVLAPILNSQ</sequence>
<comment type="caution">
    <text evidence="1">The sequence shown here is derived from an EMBL/GenBank/DDBJ whole genome shotgun (WGS) entry which is preliminary data.</text>
</comment>
<protein>
    <submittedName>
        <fullName evidence="1">Uncharacterized protein</fullName>
    </submittedName>
</protein>
<gene>
    <name evidence="1" type="ORF">AKG39_07180</name>
</gene>
<dbReference type="AlphaFoldDB" id="A0A0L6U3C5"/>
<reference evidence="2" key="1">
    <citation type="submission" date="2015-07" db="EMBL/GenBank/DDBJ databases">
        <title>Draft genome sequence of Acetobacterium bakii DSM 8293, a potential psychrophilic chemical producer through syngas fermentation.</title>
        <authorList>
            <person name="Song Y."/>
            <person name="Hwang S."/>
            <person name="Cho B.-K."/>
        </authorList>
    </citation>
    <scope>NUCLEOTIDE SEQUENCE [LARGE SCALE GENOMIC DNA]</scope>
    <source>
        <strain evidence="2">DSM 8239</strain>
    </source>
</reference>
<evidence type="ECO:0000313" key="2">
    <source>
        <dbReference type="Proteomes" id="UP000036873"/>
    </source>
</evidence>
<dbReference type="RefSeq" id="WP_050739703.1">
    <property type="nucleotide sequence ID" value="NZ_LGYO01000016.1"/>
</dbReference>
<accession>A0A0L6U3C5</accession>
<organism evidence="1 2">
    <name type="scientific">Acetobacterium bakii</name>
    <dbReference type="NCBI Taxonomy" id="52689"/>
    <lineage>
        <taxon>Bacteria</taxon>
        <taxon>Bacillati</taxon>
        <taxon>Bacillota</taxon>
        <taxon>Clostridia</taxon>
        <taxon>Eubacteriales</taxon>
        <taxon>Eubacteriaceae</taxon>
        <taxon>Acetobacterium</taxon>
    </lineage>
</organism>
<proteinExistence type="predicted"/>
<name>A0A0L6U3C5_9FIRM</name>